<dbReference type="Proteomes" id="UP000255365">
    <property type="component" value="Unassembled WGS sequence"/>
</dbReference>
<sequence length="209" mass="22969">MSKGKGVSLAAQAVPSVRGLHALLVEAIKRPKQYYADQELLKALKSQGGIAALERMVTSDRGESLQIMAMSLNSLKTYAEGHLPGGFKALNDLRLKALEALKIAENREERANKRSRSGLTLKVAELEHELLLHRQTNMLLLKALAESHDWFFNIHNASSHLLREKAAQDAAENLRAILSMAMPPFNTLHTVEAPAPSADVSNIADYRKG</sequence>
<evidence type="ECO:0000313" key="1">
    <source>
        <dbReference type="EMBL" id="RDL22267.1"/>
    </source>
</evidence>
<evidence type="ECO:0000313" key="2">
    <source>
        <dbReference type="Proteomes" id="UP000255365"/>
    </source>
</evidence>
<name>A0A370SR79_PSEJE</name>
<organism evidence="1 2">
    <name type="scientific">Pseudomonas jessenii</name>
    <dbReference type="NCBI Taxonomy" id="77298"/>
    <lineage>
        <taxon>Bacteria</taxon>
        <taxon>Pseudomonadati</taxon>
        <taxon>Pseudomonadota</taxon>
        <taxon>Gammaproteobacteria</taxon>
        <taxon>Pseudomonadales</taxon>
        <taxon>Pseudomonadaceae</taxon>
        <taxon>Pseudomonas</taxon>
    </lineage>
</organism>
<protein>
    <submittedName>
        <fullName evidence="1">Uncharacterized protein</fullName>
    </submittedName>
</protein>
<gene>
    <name evidence="1" type="ORF">DEU51_104220</name>
</gene>
<proteinExistence type="predicted"/>
<dbReference type="EMBL" id="QRAV01000004">
    <property type="protein sequence ID" value="RDL22267.1"/>
    <property type="molecule type" value="Genomic_DNA"/>
</dbReference>
<dbReference type="AlphaFoldDB" id="A0A370SR79"/>
<dbReference type="RefSeq" id="WP_115146524.1">
    <property type="nucleotide sequence ID" value="NZ_QRAV01000004.1"/>
</dbReference>
<comment type="caution">
    <text evidence="1">The sequence shown here is derived from an EMBL/GenBank/DDBJ whole genome shotgun (WGS) entry which is preliminary data.</text>
</comment>
<reference evidence="1 2" key="1">
    <citation type="submission" date="2018-07" db="EMBL/GenBank/DDBJ databases">
        <title>Genome sequencing of rice bacterial endophytes.</title>
        <authorList>
            <person name="Venturi V."/>
        </authorList>
    </citation>
    <scope>NUCLEOTIDE SEQUENCE [LARGE SCALE GENOMIC DNA]</scope>
    <source>
        <strain evidence="1 2">E2333</strain>
    </source>
</reference>
<accession>A0A370SR79</accession>